<sequence length="212" mass="23500">MCCANEESSLMRERFNANEGDGNERKVWRGFAREKGRRGLRSADEQIEITVMMCDEREARWKGSESERGAWKTIVQEQQGHPEWGVYAQRLLDPGTGLWRNPRGGGHDDKAHPPIHPTKFSTGESGWSQDHRKLYELVVRHFLACVSKPAVGAETTVEIGIAGELFSACGRVILEVGIVKLDLMGHLHQLLSYEGNPLATACKFRSGGLGGG</sequence>
<dbReference type="PROSITE" id="PS52039">
    <property type="entry name" value="TOPO_IA_2"/>
    <property type="match status" value="1"/>
</dbReference>
<accession>A0A0L9UEX5</accession>
<keyword evidence="1" id="KW-0799">Topoisomerase</keyword>
<evidence type="ECO:0000313" key="4">
    <source>
        <dbReference type="Proteomes" id="UP000053144"/>
    </source>
</evidence>
<dbReference type="GO" id="GO:0003677">
    <property type="term" value="F:DNA binding"/>
    <property type="evidence" value="ECO:0007669"/>
    <property type="project" value="UniProtKB-KW"/>
</dbReference>
<dbReference type="SUPFAM" id="SSF56712">
    <property type="entry name" value="Prokaryotic type I DNA topoisomerase"/>
    <property type="match status" value="1"/>
</dbReference>
<dbReference type="Gene3D" id="1.10.290.10">
    <property type="entry name" value="Topoisomerase I, domain 4"/>
    <property type="match status" value="1"/>
</dbReference>
<comment type="catalytic activity">
    <reaction evidence="1">
        <text>ATP-independent breakage of single-stranded DNA, followed by passage and rejoining.</text>
        <dbReference type="EC" id="5.6.2.1"/>
    </reaction>
</comment>
<evidence type="ECO:0000256" key="1">
    <source>
        <dbReference type="RuleBase" id="RU362092"/>
    </source>
</evidence>
<dbReference type="PANTHER" id="PTHR11390:SF21">
    <property type="entry name" value="DNA TOPOISOMERASE 3-ALPHA"/>
    <property type="match status" value="1"/>
</dbReference>
<dbReference type="GO" id="GO:0003917">
    <property type="term" value="F:DNA topoisomerase type I (single strand cut, ATP-independent) activity"/>
    <property type="evidence" value="ECO:0007669"/>
    <property type="project" value="UniProtKB-EC"/>
</dbReference>
<protein>
    <recommendedName>
        <fullName evidence="1">DNA topoisomerase</fullName>
        <ecNumber evidence="1">5.6.2.1</ecNumber>
    </recommendedName>
</protein>
<dbReference type="GO" id="GO:0031422">
    <property type="term" value="C:RecQ family helicase-topoisomerase III complex"/>
    <property type="evidence" value="ECO:0007669"/>
    <property type="project" value="TreeGrafter"/>
</dbReference>
<evidence type="ECO:0000259" key="2">
    <source>
        <dbReference type="PROSITE" id="PS52039"/>
    </source>
</evidence>
<gene>
    <name evidence="3" type="ORF">LR48_Vigan04g129200</name>
</gene>
<dbReference type="STRING" id="3914.A0A0L9UEX5"/>
<comment type="similarity">
    <text evidence="1">Belongs to the type IA topoisomerase family.</text>
</comment>
<dbReference type="AlphaFoldDB" id="A0A0L9UEX5"/>
<dbReference type="InterPro" id="IPR000380">
    <property type="entry name" value="Topo_IA"/>
</dbReference>
<dbReference type="EC" id="5.6.2.1" evidence="1"/>
<proteinExistence type="inferred from homology"/>
<dbReference type="InterPro" id="IPR013497">
    <property type="entry name" value="Topo_IA_cen"/>
</dbReference>
<dbReference type="InterPro" id="IPR023405">
    <property type="entry name" value="Topo_IA_core_domain"/>
</dbReference>
<dbReference type="PANTHER" id="PTHR11390">
    <property type="entry name" value="PROKARYOTIC DNA TOPOISOMERASE"/>
    <property type="match status" value="1"/>
</dbReference>
<feature type="domain" description="Topo IA-type catalytic" evidence="2">
    <location>
        <begin position="1"/>
        <end position="212"/>
    </location>
</feature>
<dbReference type="GO" id="GO:0006265">
    <property type="term" value="P:DNA topological change"/>
    <property type="evidence" value="ECO:0007669"/>
    <property type="project" value="InterPro"/>
</dbReference>
<dbReference type="Pfam" id="PF01131">
    <property type="entry name" value="Topoisom_bac"/>
    <property type="match status" value="1"/>
</dbReference>
<dbReference type="EMBL" id="CM003374">
    <property type="protein sequence ID" value="KOM41094.1"/>
    <property type="molecule type" value="Genomic_DNA"/>
</dbReference>
<name>A0A0L9UEX5_PHAAN</name>
<reference evidence="4" key="1">
    <citation type="journal article" date="2015" name="Proc. Natl. Acad. Sci. U.S.A.">
        <title>Genome sequencing of adzuki bean (Vigna angularis) provides insight into high starch and low fat accumulation and domestication.</title>
        <authorList>
            <person name="Yang K."/>
            <person name="Tian Z."/>
            <person name="Chen C."/>
            <person name="Luo L."/>
            <person name="Zhao B."/>
            <person name="Wang Z."/>
            <person name="Yu L."/>
            <person name="Li Y."/>
            <person name="Sun Y."/>
            <person name="Li W."/>
            <person name="Chen Y."/>
            <person name="Li Y."/>
            <person name="Zhang Y."/>
            <person name="Ai D."/>
            <person name="Zhao J."/>
            <person name="Shang C."/>
            <person name="Ma Y."/>
            <person name="Wu B."/>
            <person name="Wang M."/>
            <person name="Gao L."/>
            <person name="Sun D."/>
            <person name="Zhang P."/>
            <person name="Guo F."/>
            <person name="Wang W."/>
            <person name="Li Y."/>
            <person name="Wang J."/>
            <person name="Varshney R.K."/>
            <person name="Wang J."/>
            <person name="Ling H.Q."/>
            <person name="Wan P."/>
        </authorList>
    </citation>
    <scope>NUCLEOTIDE SEQUENCE</scope>
    <source>
        <strain evidence="4">cv. Jingnong 6</strain>
    </source>
</reference>
<organism evidence="3 4">
    <name type="scientific">Phaseolus angularis</name>
    <name type="common">Azuki bean</name>
    <name type="synonym">Vigna angularis</name>
    <dbReference type="NCBI Taxonomy" id="3914"/>
    <lineage>
        <taxon>Eukaryota</taxon>
        <taxon>Viridiplantae</taxon>
        <taxon>Streptophyta</taxon>
        <taxon>Embryophyta</taxon>
        <taxon>Tracheophyta</taxon>
        <taxon>Spermatophyta</taxon>
        <taxon>Magnoliopsida</taxon>
        <taxon>eudicotyledons</taxon>
        <taxon>Gunneridae</taxon>
        <taxon>Pentapetalae</taxon>
        <taxon>rosids</taxon>
        <taxon>fabids</taxon>
        <taxon>Fabales</taxon>
        <taxon>Fabaceae</taxon>
        <taxon>Papilionoideae</taxon>
        <taxon>50 kb inversion clade</taxon>
        <taxon>NPAAA clade</taxon>
        <taxon>indigoferoid/millettioid clade</taxon>
        <taxon>Phaseoleae</taxon>
        <taxon>Vigna</taxon>
    </lineage>
</organism>
<dbReference type="InterPro" id="IPR013826">
    <property type="entry name" value="Topo_IA_cen_sub3"/>
</dbReference>
<comment type="function">
    <text evidence="1">Introduces a single-strand break via transesterification at a target site in duplex DNA. Releases the supercoiling and torsional tension of DNA introduced during the DNA replication and transcription by transiently cleaving and rejoining one strand of the DNA duplex. The scissile phosphodiester is attacked by the catalytic tyrosine of the enzyme, resulting in the formation of a DNA-(5'-phosphotyrosyl)-enzyme intermediate and the expulsion of a 3'-OH DNA strand.</text>
</comment>
<keyword evidence="1" id="KW-0238">DNA-binding</keyword>
<keyword evidence="1" id="KW-0413">Isomerase</keyword>
<dbReference type="GO" id="GO:0006281">
    <property type="term" value="P:DNA repair"/>
    <property type="evidence" value="ECO:0007669"/>
    <property type="project" value="TreeGrafter"/>
</dbReference>
<dbReference type="Gramene" id="KOM41094">
    <property type="protein sequence ID" value="KOM41094"/>
    <property type="gene ID" value="LR48_Vigan04g129200"/>
</dbReference>
<dbReference type="GO" id="GO:0006310">
    <property type="term" value="P:DNA recombination"/>
    <property type="evidence" value="ECO:0007669"/>
    <property type="project" value="TreeGrafter"/>
</dbReference>
<dbReference type="GO" id="GO:0005634">
    <property type="term" value="C:nucleus"/>
    <property type="evidence" value="ECO:0007669"/>
    <property type="project" value="TreeGrafter"/>
</dbReference>
<dbReference type="Proteomes" id="UP000053144">
    <property type="component" value="Chromosome 4"/>
</dbReference>
<evidence type="ECO:0000313" key="3">
    <source>
        <dbReference type="EMBL" id="KOM41094.1"/>
    </source>
</evidence>